<dbReference type="InterPro" id="IPR007110">
    <property type="entry name" value="Ig-like_dom"/>
</dbReference>
<evidence type="ECO:0000256" key="3">
    <source>
        <dbReference type="SAM" id="SignalP"/>
    </source>
</evidence>
<organism evidence="5 6">
    <name type="scientific">Pleuronectes platessa</name>
    <name type="common">European plaice</name>
    <dbReference type="NCBI Taxonomy" id="8262"/>
    <lineage>
        <taxon>Eukaryota</taxon>
        <taxon>Metazoa</taxon>
        <taxon>Chordata</taxon>
        <taxon>Craniata</taxon>
        <taxon>Vertebrata</taxon>
        <taxon>Euteleostomi</taxon>
        <taxon>Actinopterygii</taxon>
        <taxon>Neopterygii</taxon>
        <taxon>Teleostei</taxon>
        <taxon>Neoteleostei</taxon>
        <taxon>Acanthomorphata</taxon>
        <taxon>Carangaria</taxon>
        <taxon>Pleuronectiformes</taxon>
        <taxon>Pleuronectoidei</taxon>
        <taxon>Pleuronectidae</taxon>
        <taxon>Pleuronectes</taxon>
    </lineage>
</organism>
<evidence type="ECO:0000313" key="6">
    <source>
        <dbReference type="Proteomes" id="UP001153269"/>
    </source>
</evidence>
<dbReference type="Proteomes" id="UP001153269">
    <property type="component" value="Unassembled WGS sequence"/>
</dbReference>
<name>A0A9N7ULI1_PLEPL</name>
<keyword evidence="3" id="KW-0732">Signal</keyword>
<reference evidence="5" key="1">
    <citation type="submission" date="2020-03" db="EMBL/GenBank/DDBJ databases">
        <authorList>
            <person name="Weist P."/>
        </authorList>
    </citation>
    <scope>NUCLEOTIDE SEQUENCE</scope>
</reference>
<sequence length="211" mass="23442">MRETLQYLLLGLFLKAAVGSVCVPFQCLRCNLTDLTLPGNISVQGLRNASCIQDDLYANISSKCKKDLKVSSNRNETEIDEGKAINLKCVHDLKKLVSLSGWKKDGEEISKEKNKTTFRLKKALAHKSGKYSCYVESSCGYLESEPHDLKIKNNSQILLIVCGISALVLVVTMGLVLKYKLKRDSAKHKERMEMRNQAARSGGPNPIGPRV</sequence>
<evidence type="ECO:0000256" key="1">
    <source>
        <dbReference type="SAM" id="MobiDB-lite"/>
    </source>
</evidence>
<keyword evidence="2" id="KW-0472">Membrane</keyword>
<evidence type="ECO:0000256" key="2">
    <source>
        <dbReference type="SAM" id="Phobius"/>
    </source>
</evidence>
<gene>
    <name evidence="5" type="ORF">PLEPLA_LOCUS20735</name>
</gene>
<dbReference type="InterPro" id="IPR013783">
    <property type="entry name" value="Ig-like_fold"/>
</dbReference>
<dbReference type="PROSITE" id="PS50835">
    <property type="entry name" value="IG_LIKE"/>
    <property type="match status" value="1"/>
</dbReference>
<dbReference type="InterPro" id="IPR036179">
    <property type="entry name" value="Ig-like_dom_sf"/>
</dbReference>
<feature type="region of interest" description="Disordered" evidence="1">
    <location>
        <begin position="187"/>
        <end position="211"/>
    </location>
</feature>
<feature type="chain" id="PRO_5040151489" description="Ig-like domain-containing protein" evidence="3">
    <location>
        <begin position="20"/>
        <end position="211"/>
    </location>
</feature>
<feature type="transmembrane region" description="Helical" evidence="2">
    <location>
        <begin position="157"/>
        <end position="177"/>
    </location>
</feature>
<protein>
    <recommendedName>
        <fullName evidence="4">Ig-like domain-containing protein</fullName>
    </recommendedName>
</protein>
<keyword evidence="2" id="KW-1133">Transmembrane helix</keyword>
<comment type="caution">
    <text evidence="5">The sequence shown here is derived from an EMBL/GenBank/DDBJ whole genome shotgun (WGS) entry which is preliminary data.</text>
</comment>
<dbReference type="Pfam" id="PF13895">
    <property type="entry name" value="Ig_2"/>
    <property type="match status" value="1"/>
</dbReference>
<dbReference type="Gene3D" id="2.60.40.10">
    <property type="entry name" value="Immunoglobulins"/>
    <property type="match status" value="1"/>
</dbReference>
<dbReference type="AlphaFoldDB" id="A0A9N7ULI1"/>
<proteinExistence type="predicted"/>
<keyword evidence="2" id="KW-0812">Transmembrane</keyword>
<evidence type="ECO:0000259" key="4">
    <source>
        <dbReference type="PROSITE" id="PS50835"/>
    </source>
</evidence>
<feature type="signal peptide" evidence="3">
    <location>
        <begin position="1"/>
        <end position="19"/>
    </location>
</feature>
<accession>A0A9N7ULI1</accession>
<dbReference type="SUPFAM" id="SSF48726">
    <property type="entry name" value="Immunoglobulin"/>
    <property type="match status" value="1"/>
</dbReference>
<dbReference type="EMBL" id="CADEAL010001459">
    <property type="protein sequence ID" value="CAB1432652.1"/>
    <property type="molecule type" value="Genomic_DNA"/>
</dbReference>
<keyword evidence="6" id="KW-1185">Reference proteome</keyword>
<feature type="domain" description="Ig-like" evidence="4">
    <location>
        <begin position="68"/>
        <end position="138"/>
    </location>
</feature>
<evidence type="ECO:0000313" key="5">
    <source>
        <dbReference type="EMBL" id="CAB1432652.1"/>
    </source>
</evidence>